<evidence type="ECO:0000256" key="6">
    <source>
        <dbReference type="ARBA" id="ARBA00022679"/>
    </source>
</evidence>
<evidence type="ECO:0000256" key="13">
    <source>
        <dbReference type="ARBA" id="ARBA00048070"/>
    </source>
</evidence>
<evidence type="ECO:0000256" key="12">
    <source>
        <dbReference type="ARBA" id="ARBA00023152"/>
    </source>
</evidence>
<dbReference type="PANTHER" id="PTHR13697">
    <property type="entry name" value="PHOSPHOFRUCTOKINASE"/>
    <property type="match status" value="1"/>
</dbReference>
<protein>
    <recommendedName>
        <fullName evidence="4">6-phosphofructokinase</fullName>
        <ecNumber evidence="4">2.7.1.11</ecNumber>
    </recommendedName>
</protein>
<keyword evidence="11" id="KW-0460">Magnesium</keyword>
<dbReference type="UniPathway" id="UPA00109">
    <property type="reaction ID" value="UER00182"/>
</dbReference>
<keyword evidence="6 15" id="KW-0808">Transferase</keyword>
<evidence type="ECO:0000313" key="15">
    <source>
        <dbReference type="EMBL" id="MPM88950.1"/>
    </source>
</evidence>
<dbReference type="Gene3D" id="3.40.50.450">
    <property type="match status" value="1"/>
</dbReference>
<organism evidence="15">
    <name type="scientific">bioreactor metagenome</name>
    <dbReference type="NCBI Taxonomy" id="1076179"/>
    <lineage>
        <taxon>unclassified sequences</taxon>
        <taxon>metagenomes</taxon>
        <taxon>ecological metagenomes</taxon>
    </lineage>
</organism>
<comment type="catalytic activity">
    <reaction evidence="13">
        <text>beta-D-fructose 6-phosphate + ATP = beta-D-fructose 1,6-bisphosphate + ADP + H(+)</text>
        <dbReference type="Rhea" id="RHEA:16109"/>
        <dbReference type="ChEBI" id="CHEBI:15378"/>
        <dbReference type="ChEBI" id="CHEBI:30616"/>
        <dbReference type="ChEBI" id="CHEBI:32966"/>
        <dbReference type="ChEBI" id="CHEBI:57634"/>
        <dbReference type="ChEBI" id="CHEBI:456216"/>
        <dbReference type="EC" id="2.7.1.11"/>
    </reaction>
</comment>
<evidence type="ECO:0000256" key="9">
    <source>
        <dbReference type="ARBA" id="ARBA00022777"/>
    </source>
</evidence>
<dbReference type="GO" id="GO:0030388">
    <property type="term" value="P:fructose 1,6-bisphosphate metabolic process"/>
    <property type="evidence" value="ECO:0007669"/>
    <property type="project" value="TreeGrafter"/>
</dbReference>
<evidence type="ECO:0000259" key="14">
    <source>
        <dbReference type="Pfam" id="PF00365"/>
    </source>
</evidence>
<comment type="caution">
    <text evidence="15">The sequence shown here is derived from an EMBL/GenBank/DDBJ whole genome shotgun (WGS) entry which is preliminary data.</text>
</comment>
<dbReference type="GO" id="GO:0061621">
    <property type="term" value="P:canonical glycolysis"/>
    <property type="evidence" value="ECO:0007669"/>
    <property type="project" value="TreeGrafter"/>
</dbReference>
<dbReference type="GO" id="GO:0016208">
    <property type="term" value="F:AMP binding"/>
    <property type="evidence" value="ECO:0007669"/>
    <property type="project" value="TreeGrafter"/>
</dbReference>
<keyword evidence="5" id="KW-0963">Cytoplasm</keyword>
<keyword evidence="7" id="KW-0479">Metal-binding</keyword>
<dbReference type="SUPFAM" id="SSF53784">
    <property type="entry name" value="Phosphofructokinase"/>
    <property type="match status" value="1"/>
</dbReference>
<comment type="cofactor">
    <cofactor evidence="1">
        <name>Mg(2+)</name>
        <dbReference type="ChEBI" id="CHEBI:18420"/>
    </cofactor>
</comment>
<evidence type="ECO:0000256" key="7">
    <source>
        <dbReference type="ARBA" id="ARBA00022723"/>
    </source>
</evidence>
<dbReference type="InterPro" id="IPR022953">
    <property type="entry name" value="ATP_PFK"/>
</dbReference>
<dbReference type="GO" id="GO:0048029">
    <property type="term" value="F:monosaccharide binding"/>
    <property type="evidence" value="ECO:0007669"/>
    <property type="project" value="TreeGrafter"/>
</dbReference>
<dbReference type="GO" id="GO:0070095">
    <property type="term" value="F:fructose-6-phosphate binding"/>
    <property type="evidence" value="ECO:0007669"/>
    <property type="project" value="TreeGrafter"/>
</dbReference>
<accession>A0A645DHI6</accession>
<name>A0A645DHI6_9ZZZZ</name>
<dbReference type="GO" id="GO:0005524">
    <property type="term" value="F:ATP binding"/>
    <property type="evidence" value="ECO:0007669"/>
    <property type="project" value="UniProtKB-KW"/>
</dbReference>
<keyword evidence="9 15" id="KW-0418">Kinase</keyword>
<evidence type="ECO:0000256" key="2">
    <source>
        <dbReference type="ARBA" id="ARBA00004496"/>
    </source>
</evidence>
<dbReference type="GO" id="GO:0046872">
    <property type="term" value="F:metal ion binding"/>
    <property type="evidence" value="ECO:0007669"/>
    <property type="project" value="UniProtKB-KW"/>
</dbReference>
<keyword evidence="12" id="KW-0324">Glycolysis</keyword>
<evidence type="ECO:0000256" key="3">
    <source>
        <dbReference type="ARBA" id="ARBA00004679"/>
    </source>
</evidence>
<dbReference type="EC" id="2.7.1.11" evidence="4"/>
<sequence>MNKIRDTATSHERVFIIEVMGRYSGNIALQAGLAGGAEAILLPEVTPDLGALVQSLQNSMRKGKKFSIILVAEGVMKATQLQTYLKESAELETWVTVLGHLQRGGTPSVTDRIVAAHMGSAAVEALLRGEKGKMVTWNCNQIGLCDFEEMLTAQRIFDSRSFKLANRLSI</sequence>
<evidence type="ECO:0000256" key="4">
    <source>
        <dbReference type="ARBA" id="ARBA00012055"/>
    </source>
</evidence>
<dbReference type="Pfam" id="PF00365">
    <property type="entry name" value="PFK"/>
    <property type="match status" value="1"/>
</dbReference>
<evidence type="ECO:0000256" key="10">
    <source>
        <dbReference type="ARBA" id="ARBA00022840"/>
    </source>
</evidence>
<dbReference type="PANTHER" id="PTHR13697:SF4">
    <property type="entry name" value="ATP-DEPENDENT 6-PHOSPHOFRUCTOKINASE"/>
    <property type="match status" value="1"/>
</dbReference>
<dbReference type="GO" id="GO:0005945">
    <property type="term" value="C:6-phosphofructokinase complex"/>
    <property type="evidence" value="ECO:0007669"/>
    <property type="project" value="TreeGrafter"/>
</dbReference>
<comment type="pathway">
    <text evidence="3">Carbohydrate degradation; glycolysis; D-glyceraldehyde 3-phosphate and glycerone phosphate from D-glucose: step 3/4.</text>
</comment>
<reference evidence="15" key="1">
    <citation type="submission" date="2019-08" db="EMBL/GenBank/DDBJ databases">
        <authorList>
            <person name="Kucharzyk K."/>
            <person name="Murdoch R.W."/>
            <person name="Higgins S."/>
            <person name="Loffler F."/>
        </authorList>
    </citation>
    <scope>NUCLEOTIDE SEQUENCE</scope>
</reference>
<dbReference type="AlphaFoldDB" id="A0A645DHI6"/>
<dbReference type="FunFam" id="3.40.50.460:FF:000002">
    <property type="entry name" value="ATP-dependent 6-phosphofructokinase"/>
    <property type="match status" value="1"/>
</dbReference>
<keyword evidence="10" id="KW-0067">ATP-binding</keyword>
<dbReference type="GO" id="GO:0003872">
    <property type="term" value="F:6-phosphofructokinase activity"/>
    <property type="evidence" value="ECO:0007669"/>
    <property type="project" value="UniProtKB-EC"/>
</dbReference>
<keyword evidence="8" id="KW-0547">Nucleotide-binding</keyword>
<dbReference type="InterPro" id="IPR035966">
    <property type="entry name" value="PKF_sf"/>
</dbReference>
<proteinExistence type="predicted"/>
<gene>
    <name evidence="15" type="primary">pfkA_23</name>
    <name evidence="15" type="ORF">SDC9_136054</name>
</gene>
<evidence type="ECO:0000256" key="1">
    <source>
        <dbReference type="ARBA" id="ARBA00001946"/>
    </source>
</evidence>
<dbReference type="InterPro" id="IPR000023">
    <property type="entry name" value="Phosphofructokinase_dom"/>
</dbReference>
<feature type="domain" description="Phosphofructokinase" evidence="14">
    <location>
        <begin position="2"/>
        <end position="126"/>
    </location>
</feature>
<dbReference type="PRINTS" id="PR00476">
    <property type="entry name" value="PHFRCTKINASE"/>
</dbReference>
<evidence type="ECO:0000256" key="8">
    <source>
        <dbReference type="ARBA" id="ARBA00022741"/>
    </source>
</evidence>
<comment type="subcellular location">
    <subcellularLocation>
        <location evidence="2">Cytoplasm</location>
    </subcellularLocation>
</comment>
<evidence type="ECO:0000256" key="5">
    <source>
        <dbReference type="ARBA" id="ARBA00022490"/>
    </source>
</evidence>
<dbReference type="GO" id="GO:0042802">
    <property type="term" value="F:identical protein binding"/>
    <property type="evidence" value="ECO:0007669"/>
    <property type="project" value="TreeGrafter"/>
</dbReference>
<dbReference type="EMBL" id="VSSQ01036458">
    <property type="protein sequence ID" value="MPM88950.1"/>
    <property type="molecule type" value="Genomic_DNA"/>
</dbReference>
<evidence type="ECO:0000256" key="11">
    <source>
        <dbReference type="ARBA" id="ARBA00022842"/>
    </source>
</evidence>
<dbReference type="Gene3D" id="3.40.50.460">
    <property type="entry name" value="Phosphofructokinase domain"/>
    <property type="match status" value="1"/>
</dbReference>
<dbReference type="GO" id="GO:0006002">
    <property type="term" value="P:fructose 6-phosphate metabolic process"/>
    <property type="evidence" value="ECO:0007669"/>
    <property type="project" value="InterPro"/>
</dbReference>